<dbReference type="Proteomes" id="UP000776252">
    <property type="component" value="Unassembled WGS sequence"/>
</dbReference>
<evidence type="ECO:0008006" key="3">
    <source>
        <dbReference type="Google" id="ProtNLM"/>
    </source>
</evidence>
<protein>
    <recommendedName>
        <fullName evidence="3">Transposase</fullName>
    </recommendedName>
</protein>
<organism evidence="1 2">
    <name type="scientific">Clostridium frigoris</name>
    <dbReference type="NCBI Taxonomy" id="205327"/>
    <lineage>
        <taxon>Bacteria</taxon>
        <taxon>Bacillati</taxon>
        <taxon>Bacillota</taxon>
        <taxon>Clostridia</taxon>
        <taxon>Eubacteriales</taxon>
        <taxon>Clostridiaceae</taxon>
        <taxon>Clostridium</taxon>
    </lineage>
</organism>
<proteinExistence type="predicted"/>
<evidence type="ECO:0000313" key="2">
    <source>
        <dbReference type="Proteomes" id="UP000776252"/>
    </source>
</evidence>
<keyword evidence="2" id="KW-1185">Reference proteome</keyword>
<accession>A0ABS6BXD8</accession>
<sequence>MIIINKRQHYFKENQIQQFLKLFHKDYIPKTIFKKMMIEQKNIFDLKV</sequence>
<dbReference type="EMBL" id="JAHLDV010000054">
    <property type="protein sequence ID" value="MBU3161259.1"/>
    <property type="molecule type" value="Genomic_DNA"/>
</dbReference>
<reference evidence="1 2" key="1">
    <citation type="submission" date="2021-06" db="EMBL/GenBank/DDBJ databases">
        <title>Clostridia strains as spoilage organisms.</title>
        <authorList>
            <person name="Wambui J."/>
            <person name="Stephan R."/>
            <person name="Stevens M.J.A."/>
        </authorList>
    </citation>
    <scope>NUCLEOTIDE SEQUENCE [LARGE SCALE GENOMIC DNA]</scope>
    <source>
        <strain evidence="1 2">DSM 14204</strain>
    </source>
</reference>
<dbReference type="RefSeq" id="WP_216151043.1">
    <property type="nucleotide sequence ID" value="NZ_JAHLDV010000054.1"/>
</dbReference>
<gene>
    <name evidence="1" type="ORF">KPL37_16195</name>
</gene>
<name>A0ABS6BXD8_9CLOT</name>
<comment type="caution">
    <text evidence="1">The sequence shown here is derived from an EMBL/GenBank/DDBJ whole genome shotgun (WGS) entry which is preliminary data.</text>
</comment>
<evidence type="ECO:0000313" key="1">
    <source>
        <dbReference type="EMBL" id="MBU3161259.1"/>
    </source>
</evidence>